<dbReference type="GO" id="GO:0004553">
    <property type="term" value="F:hydrolase activity, hydrolyzing O-glycosyl compounds"/>
    <property type="evidence" value="ECO:0007669"/>
    <property type="project" value="InterPro"/>
</dbReference>
<dbReference type="GO" id="GO:0005975">
    <property type="term" value="P:carbohydrate metabolic process"/>
    <property type="evidence" value="ECO:0007669"/>
    <property type="project" value="InterPro"/>
</dbReference>
<dbReference type="InterPro" id="IPR036962">
    <property type="entry name" value="Glyco_hydro_3_N_sf"/>
</dbReference>
<reference evidence="1" key="2">
    <citation type="submission" date="2015-07" db="EMBL/GenBank/DDBJ databases">
        <title>Plasmids, circular viruses and viroids from rat gut.</title>
        <authorList>
            <person name="Jorgensen T.J."/>
            <person name="Hansen M.A."/>
            <person name="Xu Z."/>
            <person name="Tabak M.A."/>
            <person name="Sorensen S.J."/>
            <person name="Hansen L.H."/>
        </authorList>
    </citation>
    <scope>NUCLEOTIDE SEQUENCE</scope>
    <source>
        <strain evidence="1">RGRH0580</strain>
    </source>
</reference>
<accession>A0A0H5Q1N7</accession>
<protein>
    <recommendedName>
        <fullName evidence="2">Beta-glucosidase</fullName>
    </recommendedName>
</protein>
<organism evidence="1">
    <name type="scientific">uncultured prokaryote</name>
    <dbReference type="NCBI Taxonomy" id="198431"/>
    <lineage>
        <taxon>unclassified sequences</taxon>
        <taxon>environmental samples</taxon>
    </lineage>
</organism>
<dbReference type="Gene3D" id="3.20.20.300">
    <property type="entry name" value="Glycoside hydrolase, family 3, N-terminal domain"/>
    <property type="match status" value="1"/>
</dbReference>
<dbReference type="AlphaFoldDB" id="A0A0H5Q1N7"/>
<dbReference type="EMBL" id="LN853211">
    <property type="protein sequence ID" value="CRY95280.1"/>
    <property type="molecule type" value="Genomic_DNA"/>
</dbReference>
<reference evidence="1" key="1">
    <citation type="submission" date="2015-06" db="EMBL/GenBank/DDBJ databases">
        <authorList>
            <person name="Joergensen T."/>
        </authorList>
    </citation>
    <scope>NUCLEOTIDE SEQUENCE</scope>
    <source>
        <strain evidence="1">RGRH0580</strain>
    </source>
</reference>
<evidence type="ECO:0008006" key="2">
    <source>
        <dbReference type="Google" id="ProtNLM"/>
    </source>
</evidence>
<proteinExistence type="predicted"/>
<name>A0A0H5Q1N7_9ZZZZ</name>
<sequence>MIAATLLAATGQLAYGAQTRAKKQPVLNADNIDRVVKSMTLEQKANLIVGMSRRLTDEERAGIGYTARIIPGAAGTTYPIENMGITPVVLADGPAGLRIDPTRKGESRTYYGIVVLL</sequence>
<evidence type="ECO:0000313" key="1">
    <source>
        <dbReference type="EMBL" id="CRY95280.1"/>
    </source>
</evidence>